<accession>A0A4Y2P6M6</accession>
<organism evidence="1 2">
    <name type="scientific">Araneus ventricosus</name>
    <name type="common">Orbweaver spider</name>
    <name type="synonym">Epeira ventricosa</name>
    <dbReference type="NCBI Taxonomy" id="182803"/>
    <lineage>
        <taxon>Eukaryota</taxon>
        <taxon>Metazoa</taxon>
        <taxon>Ecdysozoa</taxon>
        <taxon>Arthropoda</taxon>
        <taxon>Chelicerata</taxon>
        <taxon>Arachnida</taxon>
        <taxon>Araneae</taxon>
        <taxon>Araneomorphae</taxon>
        <taxon>Entelegynae</taxon>
        <taxon>Araneoidea</taxon>
        <taxon>Araneidae</taxon>
        <taxon>Araneus</taxon>
    </lineage>
</organism>
<dbReference type="Proteomes" id="UP000499080">
    <property type="component" value="Unassembled WGS sequence"/>
</dbReference>
<comment type="caution">
    <text evidence="1">The sequence shown here is derived from an EMBL/GenBank/DDBJ whole genome shotgun (WGS) entry which is preliminary data.</text>
</comment>
<reference evidence="1 2" key="1">
    <citation type="journal article" date="2019" name="Sci. Rep.">
        <title>Orb-weaving spider Araneus ventricosus genome elucidates the spidroin gene catalogue.</title>
        <authorList>
            <person name="Kono N."/>
            <person name="Nakamura H."/>
            <person name="Ohtoshi R."/>
            <person name="Moran D.A.P."/>
            <person name="Shinohara A."/>
            <person name="Yoshida Y."/>
            <person name="Fujiwara M."/>
            <person name="Mori M."/>
            <person name="Tomita M."/>
            <person name="Arakawa K."/>
        </authorList>
    </citation>
    <scope>NUCLEOTIDE SEQUENCE [LARGE SCALE GENOMIC DNA]</scope>
</reference>
<proteinExistence type="predicted"/>
<sequence length="101" mass="11332">MLSECLLAAAPTAVGLLLRTEQYRFEIRCNIVPHSADPSLFLHRLPPTDDESQKLTRSSHSEIELQHRLPFLQSTLHLQLALVSGCAVLPADMISQHETIY</sequence>
<evidence type="ECO:0000313" key="2">
    <source>
        <dbReference type="Proteomes" id="UP000499080"/>
    </source>
</evidence>
<name>A0A4Y2P6M6_ARAVE</name>
<dbReference type="EMBL" id="BGPR01010700">
    <property type="protein sequence ID" value="GBN47565.1"/>
    <property type="molecule type" value="Genomic_DNA"/>
</dbReference>
<gene>
    <name evidence="1" type="ORF">AVEN_270668_1</name>
</gene>
<evidence type="ECO:0000313" key="1">
    <source>
        <dbReference type="EMBL" id="GBN47565.1"/>
    </source>
</evidence>
<dbReference type="AlphaFoldDB" id="A0A4Y2P6M6"/>
<keyword evidence="2" id="KW-1185">Reference proteome</keyword>
<protein>
    <submittedName>
        <fullName evidence="1">Uncharacterized protein</fullName>
    </submittedName>
</protein>